<proteinExistence type="predicted"/>
<accession>A0A1I8ANK0</accession>
<organism evidence="1 2">
    <name type="scientific">Steinernema glaseri</name>
    <dbReference type="NCBI Taxonomy" id="37863"/>
    <lineage>
        <taxon>Eukaryota</taxon>
        <taxon>Metazoa</taxon>
        <taxon>Ecdysozoa</taxon>
        <taxon>Nematoda</taxon>
        <taxon>Chromadorea</taxon>
        <taxon>Rhabditida</taxon>
        <taxon>Tylenchina</taxon>
        <taxon>Panagrolaimomorpha</taxon>
        <taxon>Strongyloidoidea</taxon>
        <taxon>Steinernematidae</taxon>
        <taxon>Steinernema</taxon>
    </lineage>
</organism>
<dbReference type="AlphaFoldDB" id="A0A1I8ANK0"/>
<evidence type="ECO:0000313" key="2">
    <source>
        <dbReference type="WBParaSite" id="L893_g7273.t1"/>
    </source>
</evidence>
<dbReference type="Proteomes" id="UP000095287">
    <property type="component" value="Unplaced"/>
</dbReference>
<keyword evidence="1" id="KW-1185">Reference proteome</keyword>
<name>A0A1I8ANK0_9BILA</name>
<sequence>MVTHCPLSRDQEVHLIALCKLFQTNRCINDIAGTPFLLTAETGLQLTIPVRRHCRHVPPVPPWTMISFLRLVSIVSSTIGLTSRDERTPHSFVCVVSAPHALRL</sequence>
<evidence type="ECO:0000313" key="1">
    <source>
        <dbReference type="Proteomes" id="UP000095287"/>
    </source>
</evidence>
<protein>
    <submittedName>
        <fullName evidence="2">Uncharacterized protein</fullName>
    </submittedName>
</protein>
<reference evidence="2" key="1">
    <citation type="submission" date="2016-11" db="UniProtKB">
        <authorList>
            <consortium name="WormBaseParasite"/>
        </authorList>
    </citation>
    <scope>IDENTIFICATION</scope>
</reference>
<dbReference type="WBParaSite" id="L893_g7273.t1">
    <property type="protein sequence ID" value="L893_g7273.t1"/>
    <property type="gene ID" value="L893_g7273"/>
</dbReference>